<accession>A0A3N7HUB8</accession>
<dbReference type="EMBL" id="QUSW01000002">
    <property type="protein sequence ID" value="RQP25403.1"/>
    <property type="molecule type" value="Genomic_DNA"/>
</dbReference>
<keyword evidence="2" id="KW-1185">Reference proteome</keyword>
<name>A0A3N7HUB8_9BURK</name>
<dbReference type="Proteomes" id="UP000267464">
    <property type="component" value="Unassembled WGS sequence"/>
</dbReference>
<gene>
    <name evidence="1" type="ORF">DZC73_11320</name>
</gene>
<reference evidence="1 2" key="2">
    <citation type="submission" date="2018-12" db="EMBL/GenBank/DDBJ databases">
        <title>Rhizobacter gummiphilus sp. nov., a rubber-degrading bacterium isolated from the soil of a botanical garden in Japan.</title>
        <authorList>
            <person name="Shunsuke S.S."/>
        </authorList>
    </citation>
    <scope>NUCLEOTIDE SEQUENCE [LARGE SCALE GENOMIC DNA]</scope>
    <source>
        <strain evidence="1 2">S-16</strain>
    </source>
</reference>
<reference evidence="1 2" key="1">
    <citation type="submission" date="2018-08" db="EMBL/GenBank/DDBJ databases">
        <authorList>
            <person name="Khan S.A."/>
            <person name="Jeon C.O."/>
            <person name="Chun B.H."/>
            <person name="Jeong S.E."/>
        </authorList>
    </citation>
    <scope>NUCLEOTIDE SEQUENCE [LARGE SCALE GENOMIC DNA]</scope>
    <source>
        <strain evidence="1 2">S-16</strain>
    </source>
</reference>
<dbReference type="AlphaFoldDB" id="A0A3N7HUB8"/>
<proteinExistence type="predicted"/>
<comment type="caution">
    <text evidence="1">The sequence shown here is derived from an EMBL/GenBank/DDBJ whole genome shotgun (WGS) entry which is preliminary data.</text>
</comment>
<organism evidence="1 2">
    <name type="scientific">Piscinibacter terrae</name>
    <dbReference type="NCBI Taxonomy" id="2496871"/>
    <lineage>
        <taxon>Bacteria</taxon>
        <taxon>Pseudomonadati</taxon>
        <taxon>Pseudomonadota</taxon>
        <taxon>Betaproteobacteria</taxon>
        <taxon>Burkholderiales</taxon>
        <taxon>Sphaerotilaceae</taxon>
        <taxon>Piscinibacter</taxon>
    </lineage>
</organism>
<evidence type="ECO:0000313" key="2">
    <source>
        <dbReference type="Proteomes" id="UP000267464"/>
    </source>
</evidence>
<protein>
    <recommendedName>
        <fullName evidence="3">Tox-PL domain-containing protein</fullName>
    </recommendedName>
</protein>
<evidence type="ECO:0008006" key="3">
    <source>
        <dbReference type="Google" id="ProtNLM"/>
    </source>
</evidence>
<sequence length="144" mass="16117">MRGGIRDRQINTHGHTQNCYYCTVSALVGKSTSKVVAQTQTMQQDQAEVKEILDLFRSAGFQNIQCLKGLLNKDQVEDELDMWLDEGDAIGLAYVRSDRTGHMVVLLNDGGQKRCIDFQKPPGNRETGFPPESNILGYYVFCGL</sequence>
<evidence type="ECO:0000313" key="1">
    <source>
        <dbReference type="EMBL" id="RQP25403.1"/>
    </source>
</evidence>